<dbReference type="Pfam" id="PF00096">
    <property type="entry name" value="zf-C2H2"/>
    <property type="match status" value="9"/>
</dbReference>
<evidence type="ECO:0000256" key="7">
    <source>
        <dbReference type="ARBA" id="ARBA00022833"/>
    </source>
</evidence>
<evidence type="ECO:0000256" key="10">
    <source>
        <dbReference type="ARBA" id="ARBA00023163"/>
    </source>
</evidence>
<comment type="similarity">
    <text evidence="3">Belongs to the krueppel C2H2-type zinc-finger protein family.</text>
</comment>
<feature type="domain" description="C2H2-type" evidence="14">
    <location>
        <begin position="559"/>
        <end position="586"/>
    </location>
</feature>
<dbReference type="AlphaFoldDB" id="A0A4P6XM19"/>
<evidence type="ECO:0000256" key="11">
    <source>
        <dbReference type="ARBA" id="ARBA00023242"/>
    </source>
</evidence>
<feature type="compositionally biased region" description="Basic and acidic residues" evidence="13">
    <location>
        <begin position="365"/>
        <end position="377"/>
    </location>
</feature>
<protein>
    <submittedName>
        <fullName evidence="15">Zn-finger</fullName>
    </submittedName>
</protein>
<dbReference type="InterPro" id="IPR013087">
    <property type="entry name" value="Znf_C2H2_type"/>
</dbReference>
<feature type="domain" description="C2H2-type" evidence="14">
    <location>
        <begin position="531"/>
        <end position="558"/>
    </location>
</feature>
<evidence type="ECO:0000256" key="6">
    <source>
        <dbReference type="ARBA" id="ARBA00022771"/>
    </source>
</evidence>
<feature type="region of interest" description="Disordered" evidence="13">
    <location>
        <begin position="97"/>
        <end position="191"/>
    </location>
</feature>
<evidence type="ECO:0000256" key="1">
    <source>
        <dbReference type="ARBA" id="ARBA00003767"/>
    </source>
</evidence>
<evidence type="ECO:0000256" key="4">
    <source>
        <dbReference type="ARBA" id="ARBA00022723"/>
    </source>
</evidence>
<feature type="domain" description="C2H2-type" evidence="14">
    <location>
        <begin position="671"/>
        <end position="698"/>
    </location>
</feature>
<dbReference type="PANTHER" id="PTHR24404">
    <property type="entry name" value="ZINC FINGER PROTEIN"/>
    <property type="match status" value="1"/>
</dbReference>
<dbReference type="GO" id="GO:0003700">
    <property type="term" value="F:DNA-binding transcription factor activity"/>
    <property type="evidence" value="ECO:0007669"/>
    <property type="project" value="TreeGrafter"/>
</dbReference>
<accession>A0A4P6XM19</accession>
<feature type="domain" description="C2H2-type" evidence="14">
    <location>
        <begin position="419"/>
        <end position="446"/>
    </location>
</feature>
<organism evidence="15 16">
    <name type="scientific">Metschnikowia aff. pulcherrima</name>
    <dbReference type="NCBI Taxonomy" id="2163413"/>
    <lineage>
        <taxon>Eukaryota</taxon>
        <taxon>Fungi</taxon>
        <taxon>Dikarya</taxon>
        <taxon>Ascomycota</taxon>
        <taxon>Saccharomycotina</taxon>
        <taxon>Pichiomycetes</taxon>
        <taxon>Metschnikowiaceae</taxon>
        <taxon>Metschnikowia</taxon>
    </lineage>
</organism>
<feature type="region of interest" description="Disordered" evidence="13">
    <location>
        <begin position="1"/>
        <end position="39"/>
    </location>
</feature>
<keyword evidence="8" id="KW-0805">Transcription regulation</keyword>
<keyword evidence="5" id="KW-0677">Repeat</keyword>
<keyword evidence="7" id="KW-0862">Zinc</keyword>
<evidence type="ECO:0000256" key="2">
    <source>
        <dbReference type="ARBA" id="ARBA00004123"/>
    </source>
</evidence>
<dbReference type="FunFam" id="3.30.160.60:FF:000446">
    <property type="entry name" value="Zinc finger protein"/>
    <property type="match status" value="2"/>
</dbReference>
<evidence type="ECO:0000313" key="15">
    <source>
        <dbReference type="EMBL" id="QBM87869.1"/>
    </source>
</evidence>
<dbReference type="PANTHER" id="PTHR24404:SF111">
    <property type="entry name" value="GASTRULA ZINC FINGER PROTEIN XLCGF49.1-LIKE-RELATED"/>
    <property type="match status" value="1"/>
</dbReference>
<keyword evidence="10" id="KW-0804">Transcription</keyword>
<keyword evidence="16" id="KW-1185">Reference proteome</keyword>
<name>A0A4P6XM19_9ASCO</name>
<feature type="compositionally biased region" description="Basic and acidic residues" evidence="13">
    <location>
        <begin position="1"/>
        <end position="10"/>
    </location>
</feature>
<dbReference type="FunFam" id="3.30.160.60:FF:000097">
    <property type="entry name" value="Zinc finger protein"/>
    <property type="match status" value="3"/>
</dbReference>
<dbReference type="Gene3D" id="3.30.160.60">
    <property type="entry name" value="Classic Zinc Finger"/>
    <property type="match status" value="12"/>
</dbReference>
<gene>
    <name evidence="15" type="primary">MPUL0B10820</name>
    <name evidence="15" type="ORF">METSCH_B10820</name>
</gene>
<keyword evidence="6 12" id="KW-0863">Zinc-finger</keyword>
<dbReference type="STRING" id="2163413.A0A4P6XM19"/>
<dbReference type="GO" id="GO:0000978">
    <property type="term" value="F:RNA polymerase II cis-regulatory region sequence-specific DNA binding"/>
    <property type="evidence" value="ECO:0007669"/>
    <property type="project" value="TreeGrafter"/>
</dbReference>
<feature type="domain" description="C2H2-type" evidence="14">
    <location>
        <begin position="615"/>
        <end position="642"/>
    </location>
</feature>
<dbReference type="GO" id="GO:0008270">
    <property type="term" value="F:zinc ion binding"/>
    <property type="evidence" value="ECO:0007669"/>
    <property type="project" value="UniProtKB-KW"/>
</dbReference>
<keyword evidence="4" id="KW-0479">Metal-binding</keyword>
<evidence type="ECO:0000256" key="3">
    <source>
        <dbReference type="ARBA" id="ARBA00006991"/>
    </source>
</evidence>
<evidence type="ECO:0000313" key="16">
    <source>
        <dbReference type="Proteomes" id="UP000292447"/>
    </source>
</evidence>
<proteinExistence type="inferred from homology"/>
<feature type="domain" description="C2H2-type" evidence="14">
    <location>
        <begin position="447"/>
        <end position="474"/>
    </location>
</feature>
<comment type="function">
    <text evidence="1">May be involved in transcriptional regulation.</text>
</comment>
<feature type="compositionally biased region" description="Basic and acidic residues" evidence="13">
    <location>
        <begin position="326"/>
        <end position="345"/>
    </location>
</feature>
<dbReference type="InterPro" id="IPR036236">
    <property type="entry name" value="Znf_C2H2_sf"/>
</dbReference>
<keyword evidence="9" id="KW-0238">DNA-binding</keyword>
<dbReference type="PROSITE" id="PS00028">
    <property type="entry name" value="ZINC_FINGER_C2H2_1"/>
    <property type="match status" value="12"/>
</dbReference>
<feature type="domain" description="C2H2-type" evidence="14">
    <location>
        <begin position="699"/>
        <end position="726"/>
    </location>
</feature>
<dbReference type="GO" id="GO:0006357">
    <property type="term" value="P:regulation of transcription by RNA polymerase II"/>
    <property type="evidence" value="ECO:0007669"/>
    <property type="project" value="TreeGrafter"/>
</dbReference>
<feature type="domain" description="C2H2-type" evidence="14">
    <location>
        <begin position="587"/>
        <end position="614"/>
    </location>
</feature>
<dbReference type="InterPro" id="IPR050589">
    <property type="entry name" value="Ikaros_C2H2-ZF"/>
</dbReference>
<dbReference type="Proteomes" id="UP000292447">
    <property type="component" value="Chromosome II"/>
</dbReference>
<feature type="region of interest" description="Disordered" evidence="13">
    <location>
        <begin position="326"/>
        <end position="347"/>
    </location>
</feature>
<evidence type="ECO:0000256" key="8">
    <source>
        <dbReference type="ARBA" id="ARBA00023015"/>
    </source>
</evidence>
<feature type="domain" description="C2H2-type" evidence="14">
    <location>
        <begin position="643"/>
        <end position="670"/>
    </location>
</feature>
<feature type="compositionally biased region" description="Basic and acidic residues" evidence="13">
    <location>
        <begin position="160"/>
        <end position="180"/>
    </location>
</feature>
<comment type="subcellular location">
    <subcellularLocation>
        <location evidence="2">Nucleus</location>
    </subcellularLocation>
</comment>
<dbReference type="SUPFAM" id="SSF57667">
    <property type="entry name" value="beta-beta-alpha zinc fingers"/>
    <property type="match status" value="6"/>
</dbReference>
<sequence length="726" mass="81072">MLDSRVRTERISVPGANSHADVSVSVSGESRRSPNILADRSAAEANPLVRICYSYNGTNTGAHENGTDHDIHITRASANSTHGQSEGKCDSVALGAIESRHKRTANDNNVGSKKRKTRRSHQADVPPESPLAKSYSSADTLRHGSYPDHLSPGNYTVVSLKKEPSNVSDERPVSSSKKPDSANPLEETADEEELACKGLERFCLERESQLLNPGESSLEELVVRSNLSMLELMRKRDTLRFDPGLICLPLSRFAPHYEGGLLDHTPTYVKSRSTQDLGIQSLNTTIVPVRAARIAVLMSESLDPSNLHHSLPQDLDNCAATLELRNDHQVDGKSKSQRKKNDLHLPSEVCADDIAQRSHSTRTNAVDHDLDASDHESSTQPTIGRPFVLDLLCRMCSRTCVSLSHLTTHMRSHTGERPFACAECDKRFSRKGNLATHMRRHTGEKPFACADCDKRFSQSCALTIHMRSHTGEKPFACTECDKSFSQKIHLTTHMRSHTGEKPFACADCEKRYSHSRDLTIHMRCHTGEKPFACTGCDKTFSRSSHLTIHMRSHTGEKPFACTECDKSFSQKSHLTTHMRSHTGEKPFACADCEKRYSQSGDLTIHMRSHTGEKPFACTQCDKRFPQSGDLTIHMRSHTGEKPFACTECDKSFSQKIHLTTHMRSHTGEKPFACADCEKRYSHSRDLTIHMRCHTGEKPFACTQCDKKFSYRRLLAVHMSSHTGEKP</sequence>
<dbReference type="FunFam" id="3.30.160.60:FF:001158">
    <property type="entry name" value="zinc finger protein 22"/>
    <property type="match status" value="1"/>
</dbReference>
<evidence type="ECO:0000256" key="13">
    <source>
        <dbReference type="SAM" id="MobiDB-lite"/>
    </source>
</evidence>
<evidence type="ECO:0000256" key="9">
    <source>
        <dbReference type="ARBA" id="ARBA00023125"/>
    </source>
</evidence>
<keyword evidence="11" id="KW-0539">Nucleus</keyword>
<dbReference type="GO" id="GO:0005634">
    <property type="term" value="C:nucleus"/>
    <property type="evidence" value="ECO:0007669"/>
    <property type="project" value="UniProtKB-SubCell"/>
</dbReference>
<dbReference type="PROSITE" id="PS50157">
    <property type="entry name" value="ZINC_FINGER_C2H2_2"/>
    <property type="match status" value="12"/>
</dbReference>
<evidence type="ECO:0000256" key="12">
    <source>
        <dbReference type="PROSITE-ProRule" id="PRU00042"/>
    </source>
</evidence>
<feature type="region of interest" description="Disordered" evidence="13">
    <location>
        <begin position="361"/>
        <end position="380"/>
    </location>
</feature>
<dbReference type="FunFam" id="3.30.160.60:FF:001954">
    <property type="entry name" value="Zinc finger protein 787"/>
    <property type="match status" value="2"/>
</dbReference>
<dbReference type="FunFam" id="3.30.160.60:FF:002343">
    <property type="entry name" value="Zinc finger protein 33A"/>
    <property type="match status" value="3"/>
</dbReference>
<feature type="domain" description="C2H2-type" evidence="14">
    <location>
        <begin position="503"/>
        <end position="530"/>
    </location>
</feature>
<dbReference type="EMBL" id="CP034457">
    <property type="protein sequence ID" value="QBM87869.1"/>
    <property type="molecule type" value="Genomic_DNA"/>
</dbReference>
<evidence type="ECO:0000259" key="14">
    <source>
        <dbReference type="PROSITE" id="PS50157"/>
    </source>
</evidence>
<evidence type="ECO:0000256" key="5">
    <source>
        <dbReference type="ARBA" id="ARBA00022737"/>
    </source>
</evidence>
<feature type="domain" description="C2H2-type" evidence="14">
    <location>
        <begin position="475"/>
        <end position="502"/>
    </location>
</feature>
<reference evidence="16" key="1">
    <citation type="submission" date="2019-03" db="EMBL/GenBank/DDBJ databases">
        <title>Snf2 controls pulcherriminic acid biosynthesis and connects pigmentation and antifungal activity of the yeast Metschnikowia pulcherrima.</title>
        <authorList>
            <person name="Gore-Lloyd D."/>
            <person name="Sumann I."/>
            <person name="Brachmann A.O."/>
            <person name="Schneeberger K."/>
            <person name="Ortiz-Merino R.A."/>
            <person name="Moreno-Beltran M."/>
            <person name="Schlaefli M."/>
            <person name="Kirner P."/>
            <person name="Santos Kron A."/>
            <person name="Wolfe K.H."/>
            <person name="Piel J."/>
            <person name="Ahrens C.H."/>
            <person name="Henk D."/>
            <person name="Freimoser F.M."/>
        </authorList>
    </citation>
    <scope>NUCLEOTIDE SEQUENCE [LARGE SCALE GENOMIC DNA]</scope>
    <source>
        <strain evidence="16">APC 1.2</strain>
    </source>
</reference>
<feature type="domain" description="C2H2-type" evidence="14">
    <location>
        <begin position="391"/>
        <end position="418"/>
    </location>
</feature>
<dbReference type="SMART" id="SM00355">
    <property type="entry name" value="ZnF_C2H2"/>
    <property type="match status" value="12"/>
</dbReference>